<reference evidence="2" key="1">
    <citation type="submission" date="2020-10" db="EMBL/GenBank/DDBJ databases">
        <authorList>
            <person name="Kikuchi T."/>
        </authorList>
    </citation>
    <scope>NUCLEOTIDE SEQUENCE</scope>
    <source>
        <strain evidence="2">NKZ352</strain>
    </source>
</reference>
<dbReference type="EMBL" id="CAJGYM010000134">
    <property type="protein sequence ID" value="CAD6198676.1"/>
    <property type="molecule type" value="Genomic_DNA"/>
</dbReference>
<dbReference type="OrthoDB" id="5801773at2759"/>
<proteinExistence type="predicted"/>
<evidence type="ECO:0000256" key="1">
    <source>
        <dbReference type="SAM" id="SignalP"/>
    </source>
</evidence>
<feature type="signal peptide" evidence="1">
    <location>
        <begin position="1"/>
        <end position="21"/>
    </location>
</feature>
<evidence type="ECO:0000313" key="3">
    <source>
        <dbReference type="Proteomes" id="UP000835052"/>
    </source>
</evidence>
<dbReference type="PANTHER" id="PTHR36946">
    <property type="entry name" value="PROTEIN CBG13897-RELATED"/>
    <property type="match status" value="1"/>
</dbReference>
<sequence>MYTVHSLVFLTLSVYYINSQAIVTNAFKNIYIYASPAAVNTLTKNVNAKTTADTQKTVLKNWSAKNFFAAGVKAKAGDRFGNKTYVNERAAAFIDSRFALKKYINFLYQKAVDTKSLTAEGAASFRKTYWTTDAKCNNSFIETMTTLQRENGGGPELNAKLVKWTGQFNQTNYKEYQSLPWRI</sequence>
<evidence type="ECO:0000313" key="2">
    <source>
        <dbReference type="EMBL" id="CAD6198676.1"/>
    </source>
</evidence>
<protein>
    <recommendedName>
        <fullName evidence="4">SXP/RAL-2 family protein Ani s 5-like cation-binding domain-containing protein</fullName>
    </recommendedName>
</protein>
<feature type="chain" id="PRO_5035806047" description="SXP/RAL-2 family protein Ani s 5-like cation-binding domain-containing protein" evidence="1">
    <location>
        <begin position="22"/>
        <end position="183"/>
    </location>
</feature>
<name>A0A8S1HPW5_9PELO</name>
<keyword evidence="1" id="KW-0732">Signal</keyword>
<accession>A0A8S1HPW5</accession>
<evidence type="ECO:0008006" key="4">
    <source>
        <dbReference type="Google" id="ProtNLM"/>
    </source>
</evidence>
<organism evidence="2 3">
    <name type="scientific">Caenorhabditis auriculariae</name>
    <dbReference type="NCBI Taxonomy" id="2777116"/>
    <lineage>
        <taxon>Eukaryota</taxon>
        <taxon>Metazoa</taxon>
        <taxon>Ecdysozoa</taxon>
        <taxon>Nematoda</taxon>
        <taxon>Chromadorea</taxon>
        <taxon>Rhabditida</taxon>
        <taxon>Rhabditina</taxon>
        <taxon>Rhabditomorpha</taxon>
        <taxon>Rhabditoidea</taxon>
        <taxon>Rhabditidae</taxon>
        <taxon>Peloderinae</taxon>
        <taxon>Caenorhabditis</taxon>
    </lineage>
</organism>
<keyword evidence="3" id="KW-1185">Reference proteome</keyword>
<dbReference type="AlphaFoldDB" id="A0A8S1HPW5"/>
<dbReference type="Proteomes" id="UP000835052">
    <property type="component" value="Unassembled WGS sequence"/>
</dbReference>
<comment type="caution">
    <text evidence="2">The sequence shown here is derived from an EMBL/GenBank/DDBJ whole genome shotgun (WGS) entry which is preliminary data.</text>
</comment>
<gene>
    <name evidence="2" type="ORF">CAUJ_LOCUS14582</name>
</gene>